<dbReference type="SUPFAM" id="SSF55874">
    <property type="entry name" value="ATPase domain of HSP90 chaperone/DNA topoisomerase II/histidine kinase"/>
    <property type="match status" value="1"/>
</dbReference>
<dbReference type="Gene3D" id="3.30.565.10">
    <property type="entry name" value="Histidine kinase-like ATPase, C-terminal domain"/>
    <property type="match status" value="1"/>
</dbReference>
<dbReference type="AlphaFoldDB" id="A0A8T9SWW2"/>
<dbReference type="InterPro" id="IPR036890">
    <property type="entry name" value="HATPase_C_sf"/>
</dbReference>
<dbReference type="EMBL" id="CP095053">
    <property type="protein sequence ID" value="UOR06712.1"/>
    <property type="molecule type" value="Genomic_DNA"/>
</dbReference>
<keyword evidence="2" id="KW-1185">Reference proteome</keyword>
<sequence length="681" mass="78724">MPRIKTNVIGKVGNISLSYDDGIMALHEAIVNSLQSIDSAKRPDGEIVIDVRRDPTASPEFDGLPPVKDIVIRDNGVGFNRKNYNSFQTAESTYKLKIGGKGIGRFLWLKVFDRAEVRSVFKEYADQKLHNRSFSFVLDNRNPIVDERLVPLPNGNAKPIGTSIKLCELRPEYAECFSGPLAELADSIIEHHIHFLVDDSCPEIVLREERPDKTSSVQFDLKRRFLDEFLLDKDADSIQIDNYTFEIAFLKIKSDTSKPRHTLLYSANKRVVTSHSEALATLIPNLSQPLKYETGELFDIYVLVSSSYFDQHVNRERTKLDIPAKPRTNKVMGKPLLSLAEIQEQVIERTYEHLEGYLTEVRQEKHEHFKRFVETTAPQYRSLLQYVDRLDKIKPGLSDEKLDIELHKLRNELVLETKQDLSKILHESEAQAPNTEEFTKDLNKLMGMINNVTQTNLVDYVLQRKMILMLFERVLKLRDDSKYELEERIHNIVFPMEKNSDHVAYEDHNLWLIDERLAYHKFLRSDEPLDVEDDNAPRPDIVAGFENNLLYTDREAAPYDSFTIIEFKRPMRKNYGKEEDPIAQVQRYLAHIQSGDATTNDGRPINPSGAKFYCYIICDLTKRIRAFAKDRGCTASKDNEGYFWYNQNYSAYIELISFDKLVKDSKQRNQILFDKLGIGHA</sequence>
<organism evidence="1 2">
    <name type="scientific">Hymenobacter aerilatus</name>
    <dbReference type="NCBI Taxonomy" id="2932251"/>
    <lineage>
        <taxon>Bacteria</taxon>
        <taxon>Pseudomonadati</taxon>
        <taxon>Bacteroidota</taxon>
        <taxon>Cytophagia</taxon>
        <taxon>Cytophagales</taxon>
        <taxon>Hymenobacteraceae</taxon>
        <taxon>Hymenobacter</taxon>
    </lineage>
</organism>
<dbReference type="KEGG" id="haei:MUN82_06335"/>
<protein>
    <recommendedName>
        <fullName evidence="3">ATP-binding protein</fullName>
    </recommendedName>
</protein>
<reference evidence="1 2" key="1">
    <citation type="submission" date="2022-04" db="EMBL/GenBank/DDBJ databases">
        <title>Hymenobacter sp. isolated from the air.</title>
        <authorList>
            <person name="Won M."/>
            <person name="Lee C.-M."/>
            <person name="Woen H.-Y."/>
            <person name="Kwon S.-W."/>
        </authorList>
    </citation>
    <scope>NUCLEOTIDE SEQUENCE [LARGE SCALE GENOMIC DNA]</scope>
    <source>
        <strain evidence="2">5413 J-13</strain>
    </source>
</reference>
<proteinExistence type="predicted"/>
<dbReference type="RefSeq" id="WP_245095886.1">
    <property type="nucleotide sequence ID" value="NZ_CP095053.1"/>
</dbReference>
<name>A0A8T9SWW2_9BACT</name>
<evidence type="ECO:0000313" key="1">
    <source>
        <dbReference type="EMBL" id="UOR06712.1"/>
    </source>
</evidence>
<evidence type="ECO:0000313" key="2">
    <source>
        <dbReference type="Proteomes" id="UP000829925"/>
    </source>
</evidence>
<dbReference type="Proteomes" id="UP000829925">
    <property type="component" value="Chromosome"/>
</dbReference>
<evidence type="ECO:0008006" key="3">
    <source>
        <dbReference type="Google" id="ProtNLM"/>
    </source>
</evidence>
<gene>
    <name evidence="1" type="ORF">MUN82_06335</name>
</gene>
<accession>A0A8T9SWW2</accession>